<feature type="compositionally biased region" description="Polar residues" evidence="1">
    <location>
        <begin position="255"/>
        <end position="268"/>
    </location>
</feature>
<dbReference type="GO" id="GO:0032153">
    <property type="term" value="C:cell division site"/>
    <property type="evidence" value="ECO:0007669"/>
    <property type="project" value="TreeGrafter"/>
</dbReference>
<protein>
    <recommendedName>
        <fullName evidence="6">Pali-domain-containing protein</fullName>
    </recommendedName>
</protein>
<dbReference type="PANTHER" id="PTHR28013:SF4">
    <property type="entry name" value="MARVEL DOMAIN-CONTAINING PROTEIN"/>
    <property type="match status" value="1"/>
</dbReference>
<reference evidence="4 5" key="1">
    <citation type="journal article" date="2018" name="Mol. Biol. Evol.">
        <title>Broad Genomic Sampling Reveals a Smut Pathogenic Ancestry of the Fungal Clade Ustilaginomycotina.</title>
        <authorList>
            <person name="Kijpornyongpan T."/>
            <person name="Mondo S.J."/>
            <person name="Barry K."/>
            <person name="Sandor L."/>
            <person name="Lee J."/>
            <person name="Lipzen A."/>
            <person name="Pangilinan J."/>
            <person name="LaButti K."/>
            <person name="Hainaut M."/>
            <person name="Henrissat B."/>
            <person name="Grigoriev I.V."/>
            <person name="Spatafora J.W."/>
            <person name="Aime M.C."/>
        </authorList>
    </citation>
    <scope>NUCLEOTIDE SEQUENCE [LARGE SCALE GENOMIC DNA]</scope>
    <source>
        <strain evidence="4 5">MCA 4658</strain>
    </source>
</reference>
<feature type="transmembrane region" description="Helical" evidence="2">
    <location>
        <begin position="198"/>
        <end position="219"/>
    </location>
</feature>
<feature type="compositionally biased region" description="Low complexity" evidence="1">
    <location>
        <begin position="228"/>
        <end position="239"/>
    </location>
</feature>
<evidence type="ECO:0000256" key="2">
    <source>
        <dbReference type="SAM" id="Phobius"/>
    </source>
</evidence>
<feature type="region of interest" description="Disordered" evidence="1">
    <location>
        <begin position="224"/>
        <end position="268"/>
    </location>
</feature>
<sequence length="281" mass="30263">MGRRAFCVPALVTGFLAFALLLLSTISTPLEGANSSPFYVVQGTNLNNATDSASNANQQRQLSSIRLGNWGYCTKGTGEGGFSYCSDNQHAYNVTLNLGSNGTDIANEDQSAYRSTEIGPSWTRGLVVVVVAFVFSIIAFVLSFPPHLIVQLVASLIWLLTAVLALIAFAIQIALFIYTRQRLQRISPDASVMPGPSFYLTLISIPLSLFSAITVCCGYRKTKKEDSYGGYKAGSGASKPARFNPFKRNRGANATDASGSSIPLSSRQRVMQAFEKDNSQA</sequence>
<keyword evidence="2" id="KW-1133">Transmembrane helix</keyword>
<dbReference type="InParanoid" id="A0A316W7R8"/>
<dbReference type="PANTHER" id="PTHR28013">
    <property type="entry name" value="PROTEIN DCV1-RELATED"/>
    <property type="match status" value="1"/>
</dbReference>
<dbReference type="Proteomes" id="UP000245783">
    <property type="component" value="Unassembled WGS sequence"/>
</dbReference>
<keyword evidence="3" id="KW-0732">Signal</keyword>
<evidence type="ECO:0000313" key="4">
    <source>
        <dbReference type="EMBL" id="PWN43705.1"/>
    </source>
</evidence>
<dbReference type="OrthoDB" id="2354757at2759"/>
<keyword evidence="2" id="KW-0812">Transmembrane</keyword>
<dbReference type="GO" id="GO:0035838">
    <property type="term" value="C:growing cell tip"/>
    <property type="evidence" value="ECO:0007669"/>
    <property type="project" value="TreeGrafter"/>
</dbReference>
<keyword evidence="2" id="KW-0472">Membrane</keyword>
<dbReference type="GeneID" id="37035408"/>
<dbReference type="GO" id="GO:0005886">
    <property type="term" value="C:plasma membrane"/>
    <property type="evidence" value="ECO:0007669"/>
    <property type="project" value="InterPro"/>
</dbReference>
<dbReference type="STRING" id="1522189.A0A316W7R8"/>
<organism evidence="4 5">
    <name type="scientific">Ceraceosorus guamensis</name>
    <dbReference type="NCBI Taxonomy" id="1522189"/>
    <lineage>
        <taxon>Eukaryota</taxon>
        <taxon>Fungi</taxon>
        <taxon>Dikarya</taxon>
        <taxon>Basidiomycota</taxon>
        <taxon>Ustilaginomycotina</taxon>
        <taxon>Exobasidiomycetes</taxon>
        <taxon>Ceraceosorales</taxon>
        <taxon>Ceraceosoraceae</taxon>
        <taxon>Ceraceosorus</taxon>
    </lineage>
</organism>
<proteinExistence type="predicted"/>
<feature type="transmembrane region" description="Helical" evidence="2">
    <location>
        <begin position="156"/>
        <end position="178"/>
    </location>
</feature>
<feature type="transmembrane region" description="Helical" evidence="2">
    <location>
        <begin position="122"/>
        <end position="144"/>
    </location>
</feature>
<evidence type="ECO:0000256" key="1">
    <source>
        <dbReference type="SAM" id="MobiDB-lite"/>
    </source>
</evidence>
<dbReference type="AlphaFoldDB" id="A0A316W7R8"/>
<dbReference type="Pfam" id="PF06687">
    <property type="entry name" value="SUR7"/>
    <property type="match status" value="1"/>
</dbReference>
<dbReference type="RefSeq" id="XP_025370865.1">
    <property type="nucleotide sequence ID" value="XM_025513538.1"/>
</dbReference>
<name>A0A316W7R8_9BASI</name>
<dbReference type="InterPro" id="IPR009571">
    <property type="entry name" value="SUR7/Rim9-like_fungi"/>
</dbReference>
<gene>
    <name evidence="4" type="ORF">IE81DRAFT_322114</name>
</gene>
<keyword evidence="5" id="KW-1185">Reference proteome</keyword>
<dbReference type="Gene3D" id="1.20.140.150">
    <property type="match status" value="1"/>
</dbReference>
<evidence type="ECO:0008006" key="6">
    <source>
        <dbReference type="Google" id="ProtNLM"/>
    </source>
</evidence>
<evidence type="ECO:0000313" key="5">
    <source>
        <dbReference type="Proteomes" id="UP000245783"/>
    </source>
</evidence>
<dbReference type="InterPro" id="IPR051380">
    <property type="entry name" value="pH-response_reg_palI/RIM9"/>
</dbReference>
<accession>A0A316W7R8</accession>
<feature type="chain" id="PRO_5016468186" description="Pali-domain-containing protein" evidence="3">
    <location>
        <begin position="33"/>
        <end position="281"/>
    </location>
</feature>
<feature type="signal peptide" evidence="3">
    <location>
        <begin position="1"/>
        <end position="32"/>
    </location>
</feature>
<evidence type="ECO:0000256" key="3">
    <source>
        <dbReference type="SAM" id="SignalP"/>
    </source>
</evidence>
<dbReference type="EMBL" id="KZ819367">
    <property type="protein sequence ID" value="PWN43705.1"/>
    <property type="molecule type" value="Genomic_DNA"/>
</dbReference>